<dbReference type="KEGG" id="rsin:B6N60_00365"/>
<dbReference type="Proteomes" id="UP000683511">
    <property type="component" value="Chromosome"/>
</dbReference>
<reference evidence="1" key="1">
    <citation type="submission" date="2017-04" db="EMBL/GenBank/DDBJ databases">
        <title>Genome deletions in a multicellular cyanobacterial endosymbiont for morphological adaptation in marine diatoms.</title>
        <authorList>
            <person name="Wang Y."/>
            <person name="Gao H."/>
            <person name="Li R."/>
            <person name="Xu X."/>
        </authorList>
    </citation>
    <scope>NUCLEOTIDE SEQUENCE</scope>
    <source>
        <strain evidence="1">FACHB 800</strain>
    </source>
</reference>
<evidence type="ECO:0000313" key="1">
    <source>
        <dbReference type="EMBL" id="QXE21688.1"/>
    </source>
</evidence>
<protein>
    <submittedName>
        <fullName evidence="1">Uncharacterized protein</fullName>
    </submittedName>
</protein>
<accession>A0A975Y321</accession>
<evidence type="ECO:0000313" key="2">
    <source>
        <dbReference type="Proteomes" id="UP000683511"/>
    </source>
</evidence>
<sequence>MLVVLSLFNWRQIFWLQISAIVYKSRLFIQNLKLVLPIA</sequence>
<keyword evidence="2" id="KW-1185">Reference proteome</keyword>
<organism evidence="1 2">
    <name type="scientific">Richelia sinica FACHB-800</name>
    <dbReference type="NCBI Taxonomy" id="1357546"/>
    <lineage>
        <taxon>Bacteria</taxon>
        <taxon>Bacillati</taxon>
        <taxon>Cyanobacteriota</taxon>
        <taxon>Cyanophyceae</taxon>
        <taxon>Nostocales</taxon>
        <taxon>Nostocaceae</taxon>
        <taxon>Richelia</taxon>
    </lineage>
</organism>
<proteinExistence type="predicted"/>
<gene>
    <name evidence="1" type="ORF">B6N60_00365</name>
</gene>
<name>A0A975Y321_9NOST</name>
<dbReference type="EMBL" id="CP021056">
    <property type="protein sequence ID" value="QXE21688.1"/>
    <property type="molecule type" value="Genomic_DNA"/>
</dbReference>
<dbReference type="AlphaFoldDB" id="A0A975Y321"/>